<dbReference type="EMBL" id="MU006089">
    <property type="protein sequence ID" value="KAF2843264.1"/>
    <property type="molecule type" value="Genomic_DNA"/>
</dbReference>
<feature type="region of interest" description="Disordered" evidence="1">
    <location>
        <begin position="286"/>
        <end position="309"/>
    </location>
</feature>
<name>A0A9P4SJ37_9PEZI</name>
<evidence type="ECO:0000313" key="3">
    <source>
        <dbReference type="EMBL" id="KAF2843264.1"/>
    </source>
</evidence>
<dbReference type="Proteomes" id="UP000799429">
    <property type="component" value="Unassembled WGS sequence"/>
</dbReference>
<dbReference type="OrthoDB" id="4922812at2759"/>
<evidence type="ECO:0000256" key="2">
    <source>
        <dbReference type="SAM" id="Phobius"/>
    </source>
</evidence>
<gene>
    <name evidence="3" type="ORF">M501DRAFT_1012621</name>
</gene>
<keyword evidence="4" id="KW-1185">Reference proteome</keyword>
<proteinExistence type="predicted"/>
<feature type="transmembrane region" description="Helical" evidence="2">
    <location>
        <begin position="122"/>
        <end position="142"/>
    </location>
</feature>
<evidence type="ECO:0000313" key="4">
    <source>
        <dbReference type="Proteomes" id="UP000799429"/>
    </source>
</evidence>
<keyword evidence="2" id="KW-0812">Transmembrane</keyword>
<keyword evidence="2" id="KW-0472">Membrane</keyword>
<dbReference type="AlphaFoldDB" id="A0A9P4SJ37"/>
<feature type="transmembrane region" description="Helical" evidence="2">
    <location>
        <begin position="12"/>
        <end position="27"/>
    </location>
</feature>
<feature type="transmembrane region" description="Helical" evidence="2">
    <location>
        <begin position="62"/>
        <end position="80"/>
    </location>
</feature>
<feature type="region of interest" description="Disordered" evidence="1">
    <location>
        <begin position="350"/>
        <end position="370"/>
    </location>
</feature>
<keyword evidence="2" id="KW-1133">Transmembrane helix</keyword>
<reference evidence="3" key="1">
    <citation type="journal article" date="2020" name="Stud. Mycol.">
        <title>101 Dothideomycetes genomes: a test case for predicting lifestyles and emergence of pathogens.</title>
        <authorList>
            <person name="Haridas S."/>
            <person name="Albert R."/>
            <person name="Binder M."/>
            <person name="Bloem J."/>
            <person name="Labutti K."/>
            <person name="Salamov A."/>
            <person name="Andreopoulos B."/>
            <person name="Baker S."/>
            <person name="Barry K."/>
            <person name="Bills G."/>
            <person name="Bluhm B."/>
            <person name="Cannon C."/>
            <person name="Castanera R."/>
            <person name="Culley D."/>
            <person name="Daum C."/>
            <person name="Ezra D."/>
            <person name="Gonzalez J."/>
            <person name="Henrissat B."/>
            <person name="Kuo A."/>
            <person name="Liang C."/>
            <person name="Lipzen A."/>
            <person name="Lutzoni F."/>
            <person name="Magnuson J."/>
            <person name="Mondo S."/>
            <person name="Nolan M."/>
            <person name="Ohm R."/>
            <person name="Pangilinan J."/>
            <person name="Park H.-J."/>
            <person name="Ramirez L."/>
            <person name="Alfaro M."/>
            <person name="Sun H."/>
            <person name="Tritt A."/>
            <person name="Yoshinaga Y."/>
            <person name="Zwiers L.-H."/>
            <person name="Turgeon B."/>
            <person name="Goodwin S."/>
            <person name="Spatafora J."/>
            <person name="Crous P."/>
            <person name="Grigoriev I."/>
        </authorList>
    </citation>
    <scope>NUCLEOTIDE SEQUENCE</scope>
    <source>
        <strain evidence="3">CBS 101060</strain>
    </source>
</reference>
<sequence>METHVYKSDPNILLCFLYFIFTVYHAGNKGKSYRATNKALSYHTVAGIVELLLYYGGYQISVISLAACLVHSISGMMLVKNLRKGYPTLTRPMYQGGSVLRAIAMIRAYYSKSPIEYHDAIVPIHSFVYARSLFFILGTIGPTPNFLKNANSKYVYAAAIYGAALVAVGHCVNQWAILQYMFCVHAIGKLNFWTRRSVDQCKERKEEIPKMLKILQKAGLCSFPQPSDIDMQITLNDGPRIGFLRMDSLGHIWAKSLAVPDETLNVDNFRREKGSEVLFPHSSSLVNPSGRSTIGREMNLPSSKTSNTSKAYPRAHILNNTVPSTTESLIPTAGDPANVRIEILVSTGENSPLKENQSTRESKRIGSLRSPAGRTRAIEFAAPRTKNLYVYKEEMIDFMRSEVGWVVDSLQLGLSSL</sequence>
<feature type="transmembrane region" description="Helical" evidence="2">
    <location>
        <begin position="154"/>
        <end position="177"/>
    </location>
</feature>
<comment type="caution">
    <text evidence="3">The sequence shown here is derived from an EMBL/GenBank/DDBJ whole genome shotgun (WGS) entry which is preliminary data.</text>
</comment>
<feature type="compositionally biased region" description="Polar residues" evidence="1">
    <location>
        <begin position="300"/>
        <end position="309"/>
    </location>
</feature>
<protein>
    <submittedName>
        <fullName evidence="3">Uncharacterized protein</fullName>
    </submittedName>
</protein>
<evidence type="ECO:0000256" key="1">
    <source>
        <dbReference type="SAM" id="MobiDB-lite"/>
    </source>
</evidence>
<accession>A0A9P4SJ37</accession>
<organism evidence="3 4">
    <name type="scientific">Patellaria atrata CBS 101060</name>
    <dbReference type="NCBI Taxonomy" id="1346257"/>
    <lineage>
        <taxon>Eukaryota</taxon>
        <taxon>Fungi</taxon>
        <taxon>Dikarya</taxon>
        <taxon>Ascomycota</taxon>
        <taxon>Pezizomycotina</taxon>
        <taxon>Dothideomycetes</taxon>
        <taxon>Dothideomycetes incertae sedis</taxon>
        <taxon>Patellariales</taxon>
        <taxon>Patellariaceae</taxon>
        <taxon>Patellaria</taxon>
    </lineage>
</organism>